<dbReference type="GO" id="GO:0000775">
    <property type="term" value="C:chromosome, centromeric region"/>
    <property type="evidence" value="ECO:0007669"/>
    <property type="project" value="InterPro"/>
</dbReference>
<sequence>SQAKYPDIVKLPEGLLGDYIVLRNPKPSGFELMIVWKIHVDEDGRITPVLDLLTKVPEQVLEQKIATTENAPTCFRSMLLLFGIETAIENLIRVVGLKN</sequence>
<dbReference type="InterPro" id="IPR027801">
    <property type="entry name" value="CENP-P"/>
</dbReference>
<dbReference type="Proteomes" id="UP000694423">
    <property type="component" value="Unplaced"/>
</dbReference>
<proteinExistence type="predicted"/>
<dbReference type="GO" id="GO:0005634">
    <property type="term" value="C:nucleus"/>
    <property type="evidence" value="ECO:0007669"/>
    <property type="project" value="TreeGrafter"/>
</dbReference>
<accession>A0A8C4JJB2</accession>
<dbReference type="Pfam" id="PF13096">
    <property type="entry name" value="CENP-P"/>
    <property type="match status" value="1"/>
</dbReference>
<protein>
    <submittedName>
        <fullName evidence="1">Centromere protein P</fullName>
    </submittedName>
</protein>
<evidence type="ECO:0000313" key="1">
    <source>
        <dbReference type="Ensembl" id="ENSDNVP00000008851.1"/>
    </source>
</evidence>
<evidence type="ECO:0000313" key="2">
    <source>
        <dbReference type="Proteomes" id="UP000694423"/>
    </source>
</evidence>
<keyword evidence="2" id="KW-1185">Reference proteome</keyword>
<dbReference type="GO" id="GO:0034080">
    <property type="term" value="P:CENP-A containing chromatin assembly"/>
    <property type="evidence" value="ECO:0007669"/>
    <property type="project" value="InterPro"/>
</dbReference>
<dbReference type="AlphaFoldDB" id="A0A8C4JJB2"/>
<reference evidence="1" key="1">
    <citation type="submission" date="2025-08" db="UniProtKB">
        <authorList>
            <consortium name="Ensembl"/>
        </authorList>
    </citation>
    <scope>IDENTIFICATION</scope>
</reference>
<dbReference type="Ensembl" id="ENSDNVT00000010672.1">
    <property type="protein sequence ID" value="ENSDNVP00000008851.1"/>
    <property type="gene ID" value="ENSDNVG00000006302.1"/>
</dbReference>
<dbReference type="PANTHER" id="PTHR28577:SF1">
    <property type="entry name" value="CENTROMERE PROTEIN P"/>
    <property type="match status" value="1"/>
</dbReference>
<dbReference type="PANTHER" id="PTHR28577">
    <property type="entry name" value="CENTROMERE PROTEIN P"/>
    <property type="match status" value="1"/>
</dbReference>
<organism evidence="1 2">
    <name type="scientific">Dromaius novaehollandiae</name>
    <name type="common">Emu</name>
    <dbReference type="NCBI Taxonomy" id="8790"/>
    <lineage>
        <taxon>Eukaryota</taxon>
        <taxon>Metazoa</taxon>
        <taxon>Chordata</taxon>
        <taxon>Craniata</taxon>
        <taxon>Vertebrata</taxon>
        <taxon>Euteleostomi</taxon>
        <taxon>Archelosauria</taxon>
        <taxon>Archosauria</taxon>
        <taxon>Dinosauria</taxon>
        <taxon>Saurischia</taxon>
        <taxon>Theropoda</taxon>
        <taxon>Coelurosauria</taxon>
        <taxon>Aves</taxon>
        <taxon>Palaeognathae</taxon>
        <taxon>Casuariiformes</taxon>
        <taxon>Dromaiidae</taxon>
        <taxon>Dromaius</taxon>
    </lineage>
</organism>
<reference evidence="1" key="2">
    <citation type="submission" date="2025-09" db="UniProtKB">
        <authorList>
            <consortium name="Ensembl"/>
        </authorList>
    </citation>
    <scope>IDENTIFICATION</scope>
</reference>
<name>A0A8C4JJB2_DRONO</name>